<dbReference type="AlphaFoldDB" id="A0A974I3V0"/>
<evidence type="ECO:0000313" key="2">
    <source>
        <dbReference type="EMBL" id="OCU00371.1"/>
    </source>
</evidence>
<dbReference type="EMBL" id="CM004466">
    <property type="protein sequence ID" value="OCU00371.1"/>
    <property type="molecule type" value="Genomic_DNA"/>
</dbReference>
<protein>
    <submittedName>
        <fullName evidence="2">Uncharacterized protein</fullName>
    </submittedName>
</protein>
<dbReference type="Proteomes" id="UP000694892">
    <property type="component" value="Chromosome 1L"/>
</dbReference>
<name>A0A974I3V0_XENLA</name>
<proteinExistence type="predicted"/>
<sequence>MKCKLLSENVNGFNELVKQYQILNHCNSLGENIIFCQETHFMKAKAPRMIYGSNKGKLKTLDMFHYRDPEWGHQQEPPSWELAQEREPAGLRAQEREPAAGTGAGTGCGNRLRAQEREPAAGTGAGTGWAAITGRETAAPGFKFTLGSACGGSPGKKPQILEAGKVKYTGFNGTEAKQEQMIKPHVRWETHKCIIRGLLISVGSYSKTEKQKKVITIVREIRRIDQTHKRTDAALNQLLAKRRALKAILDVNSYKPFFRSKQEIYEYRNKCGKLLANRLRMQYKKAYMYKMKDVNKTVVYTTKDIARCF</sequence>
<evidence type="ECO:0000256" key="1">
    <source>
        <dbReference type="SAM" id="MobiDB-lite"/>
    </source>
</evidence>
<evidence type="ECO:0000313" key="3">
    <source>
        <dbReference type="Proteomes" id="UP000694892"/>
    </source>
</evidence>
<feature type="compositionally biased region" description="Basic and acidic residues" evidence="1">
    <location>
        <begin position="83"/>
        <end position="98"/>
    </location>
</feature>
<feature type="region of interest" description="Disordered" evidence="1">
    <location>
        <begin position="72"/>
        <end position="110"/>
    </location>
</feature>
<organism evidence="2 3">
    <name type="scientific">Xenopus laevis</name>
    <name type="common">African clawed frog</name>
    <dbReference type="NCBI Taxonomy" id="8355"/>
    <lineage>
        <taxon>Eukaryota</taxon>
        <taxon>Metazoa</taxon>
        <taxon>Chordata</taxon>
        <taxon>Craniata</taxon>
        <taxon>Vertebrata</taxon>
        <taxon>Euteleostomi</taxon>
        <taxon>Amphibia</taxon>
        <taxon>Batrachia</taxon>
        <taxon>Anura</taxon>
        <taxon>Pipoidea</taxon>
        <taxon>Pipidae</taxon>
        <taxon>Xenopodinae</taxon>
        <taxon>Xenopus</taxon>
        <taxon>Xenopus</taxon>
    </lineage>
</organism>
<reference evidence="3" key="1">
    <citation type="journal article" date="2016" name="Nature">
        <title>Genome evolution in the allotetraploid frog Xenopus laevis.</title>
        <authorList>
            <person name="Session A.M."/>
            <person name="Uno Y."/>
            <person name="Kwon T."/>
            <person name="Chapman J.A."/>
            <person name="Toyoda A."/>
            <person name="Takahashi S."/>
            <person name="Fukui A."/>
            <person name="Hikosaka A."/>
            <person name="Suzuki A."/>
            <person name="Kondo M."/>
            <person name="van Heeringen S.J."/>
            <person name="Quigley I."/>
            <person name="Heinz S."/>
            <person name="Ogino H."/>
            <person name="Ochi H."/>
            <person name="Hellsten U."/>
            <person name="Lyons J.B."/>
            <person name="Simakov O."/>
            <person name="Putnam N."/>
            <person name="Stites J."/>
            <person name="Kuroki Y."/>
            <person name="Tanaka T."/>
            <person name="Michiue T."/>
            <person name="Watanabe M."/>
            <person name="Bogdanovic O."/>
            <person name="Lister R."/>
            <person name="Georgiou G."/>
            <person name="Paranjpe S.S."/>
            <person name="van Kruijsbergen I."/>
            <person name="Shu S."/>
            <person name="Carlson J."/>
            <person name="Kinoshita T."/>
            <person name="Ohta Y."/>
            <person name="Mawaribuchi S."/>
            <person name="Jenkins J."/>
            <person name="Grimwood J."/>
            <person name="Schmutz J."/>
            <person name="Mitros T."/>
            <person name="Mozaffari S.V."/>
            <person name="Suzuki Y."/>
            <person name="Haramoto Y."/>
            <person name="Yamamoto T.S."/>
            <person name="Takagi C."/>
            <person name="Heald R."/>
            <person name="Miller K."/>
            <person name="Haudenschild C."/>
            <person name="Kitzman J."/>
            <person name="Nakayama T."/>
            <person name="Izutsu Y."/>
            <person name="Robert J."/>
            <person name="Fortriede J."/>
            <person name="Burns K."/>
            <person name="Lotay V."/>
            <person name="Karimi K."/>
            <person name="Yasuoka Y."/>
            <person name="Dichmann D.S."/>
            <person name="Flajnik M.F."/>
            <person name="Houston D.W."/>
            <person name="Shendure J."/>
            <person name="DuPasquier L."/>
            <person name="Vize P.D."/>
            <person name="Zorn A.M."/>
            <person name="Ito M."/>
            <person name="Marcotte E.M."/>
            <person name="Wallingford J.B."/>
            <person name="Ito Y."/>
            <person name="Asashima M."/>
            <person name="Ueno N."/>
            <person name="Matsuda Y."/>
            <person name="Veenstra G.J."/>
            <person name="Fujiyama A."/>
            <person name="Harland R.M."/>
            <person name="Taira M."/>
            <person name="Rokhsar D.S."/>
        </authorList>
    </citation>
    <scope>NUCLEOTIDE SEQUENCE [LARGE SCALE GENOMIC DNA]</scope>
    <source>
        <strain evidence="3">J</strain>
    </source>
</reference>
<gene>
    <name evidence="2" type="ORF">XELAEV_18006145mg</name>
</gene>
<accession>A0A974I3V0</accession>